<evidence type="ECO:0000256" key="1">
    <source>
        <dbReference type="SAM" id="MobiDB-lite"/>
    </source>
</evidence>
<proteinExistence type="predicted"/>
<sequence>MLRKLASGSHRSRVAVARGGGPAGAPTPLLITQRRPARPRPTLRYTKRIYKTRPSLGHVCNDRAKIMIFPVLREIVKKKSTDDRIKAHFRTNAECPPGRGGGAGGALPVDTFGERRHAPQSVADDPA</sequence>
<feature type="region of interest" description="Disordered" evidence="1">
    <location>
        <begin position="91"/>
        <end position="127"/>
    </location>
</feature>
<reference evidence="2 3" key="1">
    <citation type="journal article" date="2019" name="Commun. Biol.">
        <title>The bagworm genome reveals a unique fibroin gene that provides high tensile strength.</title>
        <authorList>
            <person name="Kono N."/>
            <person name="Nakamura H."/>
            <person name="Ohtoshi R."/>
            <person name="Tomita M."/>
            <person name="Numata K."/>
            <person name="Arakawa K."/>
        </authorList>
    </citation>
    <scope>NUCLEOTIDE SEQUENCE [LARGE SCALE GENOMIC DNA]</scope>
</reference>
<dbReference type="EMBL" id="BGZK01000242">
    <property type="protein sequence ID" value="GBP31189.1"/>
    <property type="molecule type" value="Genomic_DNA"/>
</dbReference>
<feature type="region of interest" description="Disordered" evidence="1">
    <location>
        <begin position="1"/>
        <end position="40"/>
    </location>
</feature>
<evidence type="ECO:0000313" key="3">
    <source>
        <dbReference type="Proteomes" id="UP000299102"/>
    </source>
</evidence>
<evidence type="ECO:0000313" key="2">
    <source>
        <dbReference type="EMBL" id="GBP31189.1"/>
    </source>
</evidence>
<comment type="caution">
    <text evidence="2">The sequence shown here is derived from an EMBL/GenBank/DDBJ whole genome shotgun (WGS) entry which is preliminary data.</text>
</comment>
<protein>
    <submittedName>
        <fullName evidence="2">Uncharacterized protein</fullName>
    </submittedName>
</protein>
<accession>A0A4C1UY36</accession>
<dbReference type="Proteomes" id="UP000299102">
    <property type="component" value="Unassembled WGS sequence"/>
</dbReference>
<dbReference type="AlphaFoldDB" id="A0A4C1UY36"/>
<name>A0A4C1UY36_EUMVA</name>
<gene>
    <name evidence="2" type="ORF">EVAR_21627_1</name>
</gene>
<keyword evidence="3" id="KW-1185">Reference proteome</keyword>
<organism evidence="2 3">
    <name type="scientific">Eumeta variegata</name>
    <name type="common">Bagworm moth</name>
    <name type="synonym">Eumeta japonica</name>
    <dbReference type="NCBI Taxonomy" id="151549"/>
    <lineage>
        <taxon>Eukaryota</taxon>
        <taxon>Metazoa</taxon>
        <taxon>Ecdysozoa</taxon>
        <taxon>Arthropoda</taxon>
        <taxon>Hexapoda</taxon>
        <taxon>Insecta</taxon>
        <taxon>Pterygota</taxon>
        <taxon>Neoptera</taxon>
        <taxon>Endopterygota</taxon>
        <taxon>Lepidoptera</taxon>
        <taxon>Glossata</taxon>
        <taxon>Ditrysia</taxon>
        <taxon>Tineoidea</taxon>
        <taxon>Psychidae</taxon>
        <taxon>Oiketicinae</taxon>
        <taxon>Eumeta</taxon>
    </lineage>
</organism>